<proteinExistence type="predicted"/>
<name>A0ABZ2HPV8_9RHOB</name>
<evidence type="ECO:0000259" key="2">
    <source>
        <dbReference type="Pfam" id="PF07859"/>
    </source>
</evidence>
<accession>A0ABZ2HPV8</accession>
<evidence type="ECO:0000256" key="1">
    <source>
        <dbReference type="ARBA" id="ARBA00022801"/>
    </source>
</evidence>
<sequence length="244" mass="26424">MPRKEANQEFAEISLEAETLAAQAIATTLRDFGQPISEIRAMLREANAPVSSDVIEVTGVTLSERMIEGVTCMVIDPPVPRGNREIIYLFGGGFSVGSPFEDLPISAKLAEKTGARVIAPHYPLAPENPFPAALNVCEDVISTLLNENPGACLCGESAGGNLALATVHRLKARGERLPRALALMSPWVDIKNLGDSGVARRDPFLRASEIDVFRSMYIPENADQTSPDLSPIYGPFDDQFPQYL</sequence>
<dbReference type="InterPro" id="IPR050300">
    <property type="entry name" value="GDXG_lipolytic_enzyme"/>
</dbReference>
<dbReference type="SUPFAM" id="SSF53474">
    <property type="entry name" value="alpha/beta-Hydrolases"/>
    <property type="match status" value="1"/>
</dbReference>
<dbReference type="EMBL" id="CP146069">
    <property type="protein sequence ID" value="WWR48179.1"/>
    <property type="molecule type" value="Genomic_DNA"/>
</dbReference>
<evidence type="ECO:0000313" key="3">
    <source>
        <dbReference type="EMBL" id="WWR48179.1"/>
    </source>
</evidence>
<dbReference type="PANTHER" id="PTHR48081:SF8">
    <property type="entry name" value="ALPHA_BETA HYDROLASE FOLD-3 DOMAIN-CONTAINING PROTEIN-RELATED"/>
    <property type="match status" value="1"/>
</dbReference>
<keyword evidence="1 3" id="KW-0378">Hydrolase</keyword>
<dbReference type="InterPro" id="IPR029058">
    <property type="entry name" value="AB_hydrolase_fold"/>
</dbReference>
<evidence type="ECO:0000313" key="4">
    <source>
        <dbReference type="Proteomes" id="UP001364156"/>
    </source>
</evidence>
<dbReference type="Pfam" id="PF07859">
    <property type="entry name" value="Abhydrolase_3"/>
    <property type="match status" value="1"/>
</dbReference>
<dbReference type="Gene3D" id="3.40.50.1820">
    <property type="entry name" value="alpha/beta hydrolase"/>
    <property type="match status" value="1"/>
</dbReference>
<feature type="domain" description="Alpha/beta hydrolase fold-3" evidence="2">
    <location>
        <begin position="86"/>
        <end position="237"/>
    </location>
</feature>
<dbReference type="PANTHER" id="PTHR48081">
    <property type="entry name" value="AB HYDROLASE SUPERFAMILY PROTEIN C4A8.06C"/>
    <property type="match status" value="1"/>
</dbReference>
<reference evidence="3 4" key="1">
    <citation type="submission" date="2023-10" db="EMBL/GenBank/DDBJ databases">
        <title>Roseovarius strain S88 nov., isolated from a marine algae.</title>
        <authorList>
            <person name="Lee M.W."/>
            <person name="Lee J.K."/>
            <person name="Kim J.M."/>
            <person name="Choi D.G."/>
            <person name="Baek J.H."/>
            <person name="Bayburt H."/>
            <person name="Jung J.J."/>
            <person name="Han D.M."/>
            <person name="Jeon C.O."/>
        </authorList>
    </citation>
    <scope>NUCLEOTIDE SEQUENCE [LARGE SCALE GENOMIC DNA]</scope>
    <source>
        <strain evidence="3 4">S88</strain>
    </source>
</reference>
<organism evidence="3 4">
    <name type="scientific">Roseovarius phycicola</name>
    <dbReference type="NCBI Taxonomy" id="3080976"/>
    <lineage>
        <taxon>Bacteria</taxon>
        <taxon>Pseudomonadati</taxon>
        <taxon>Pseudomonadota</taxon>
        <taxon>Alphaproteobacteria</taxon>
        <taxon>Rhodobacterales</taxon>
        <taxon>Roseobacteraceae</taxon>
        <taxon>Roseovarius</taxon>
    </lineage>
</organism>
<dbReference type="InterPro" id="IPR013094">
    <property type="entry name" value="AB_hydrolase_3"/>
</dbReference>
<dbReference type="Proteomes" id="UP001364156">
    <property type="component" value="Chromosome"/>
</dbReference>
<dbReference type="RefSeq" id="WP_338550999.1">
    <property type="nucleotide sequence ID" value="NZ_CP146069.1"/>
</dbReference>
<gene>
    <name evidence="3" type="ORF">RZ517_08420</name>
</gene>
<dbReference type="GO" id="GO:0016787">
    <property type="term" value="F:hydrolase activity"/>
    <property type="evidence" value="ECO:0007669"/>
    <property type="project" value="UniProtKB-KW"/>
</dbReference>
<keyword evidence="4" id="KW-1185">Reference proteome</keyword>
<protein>
    <submittedName>
        <fullName evidence="3">Alpha/beta hydrolase fold domain-containing protein</fullName>
    </submittedName>
</protein>